<dbReference type="RefSeq" id="WP_207339438.1">
    <property type="nucleotide sequence ID" value="NZ_CP074405.1"/>
</dbReference>
<protein>
    <submittedName>
        <fullName evidence="2">Uncharacterized protein</fullName>
    </submittedName>
</protein>
<evidence type="ECO:0000313" key="2">
    <source>
        <dbReference type="EMBL" id="QVI61864.1"/>
    </source>
</evidence>
<name>A0ABX8D360_9CELL</name>
<feature type="region of interest" description="Disordered" evidence="1">
    <location>
        <begin position="45"/>
        <end position="87"/>
    </location>
</feature>
<evidence type="ECO:0000313" key="3">
    <source>
        <dbReference type="Proteomes" id="UP000677804"/>
    </source>
</evidence>
<accession>A0ABX8D360</accession>
<dbReference type="EMBL" id="CP074405">
    <property type="protein sequence ID" value="QVI61864.1"/>
    <property type="molecule type" value="Genomic_DNA"/>
</dbReference>
<organism evidence="2 3">
    <name type="scientific">Cellulomonas wangleii</name>
    <dbReference type="NCBI Taxonomy" id="2816956"/>
    <lineage>
        <taxon>Bacteria</taxon>
        <taxon>Bacillati</taxon>
        <taxon>Actinomycetota</taxon>
        <taxon>Actinomycetes</taxon>
        <taxon>Micrococcales</taxon>
        <taxon>Cellulomonadaceae</taxon>
        <taxon>Cellulomonas</taxon>
    </lineage>
</organism>
<evidence type="ECO:0000256" key="1">
    <source>
        <dbReference type="SAM" id="MobiDB-lite"/>
    </source>
</evidence>
<dbReference type="Proteomes" id="UP000677804">
    <property type="component" value="Chromosome"/>
</dbReference>
<proteinExistence type="predicted"/>
<reference evidence="2 3" key="1">
    <citation type="submission" date="2021-05" db="EMBL/GenBank/DDBJ databases">
        <title>Novel species in genus Cellulomonas.</title>
        <authorList>
            <person name="Zhang G."/>
        </authorList>
    </citation>
    <scope>NUCLEOTIDE SEQUENCE [LARGE SCALE GENOMIC DNA]</scope>
    <source>
        <strain evidence="3">zg-ZUI222</strain>
    </source>
</reference>
<sequence length="160" mass="16893">MPTGRAAAGGPSTSGAHATVAGALTPAPAFAAAGVVRRLTVLPPRTVVRHDPVTAPPTAPASGGLPPAATRGAPGAAPATPASAAGATVVRRWLPPAGQERTPVHDEVRPPHADVERRLRAELTSWLEHELDDRVVRLVEERLAEQDERRTWRRTREVFS</sequence>
<feature type="compositionally biased region" description="Low complexity" evidence="1">
    <location>
        <begin position="63"/>
        <end position="87"/>
    </location>
</feature>
<keyword evidence="3" id="KW-1185">Reference proteome</keyword>
<gene>
    <name evidence="2" type="ORF">KG103_15690</name>
</gene>